<evidence type="ECO:0000256" key="3">
    <source>
        <dbReference type="ARBA" id="ARBA00022475"/>
    </source>
</evidence>
<dbReference type="InterPro" id="IPR042094">
    <property type="entry name" value="T2SS_GspF_sf"/>
</dbReference>
<dbReference type="Pfam" id="PF00482">
    <property type="entry name" value="T2SSF"/>
    <property type="match status" value="2"/>
</dbReference>
<dbReference type="Gene3D" id="1.20.81.30">
    <property type="entry name" value="Type II secretion system (T2SS), domain F"/>
    <property type="match status" value="2"/>
</dbReference>
<evidence type="ECO:0000256" key="1">
    <source>
        <dbReference type="ARBA" id="ARBA00004651"/>
    </source>
</evidence>
<feature type="transmembrane region" description="Helical" evidence="7">
    <location>
        <begin position="120"/>
        <end position="146"/>
    </location>
</feature>
<comment type="caution">
    <text evidence="9">The sequence shown here is derived from an EMBL/GenBank/DDBJ whole genome shotgun (WGS) entry which is preliminary data.</text>
</comment>
<organism evidence="9 10">
    <name type="scientific">Robinsoniella peoriensis</name>
    <dbReference type="NCBI Taxonomy" id="180332"/>
    <lineage>
        <taxon>Bacteria</taxon>
        <taxon>Bacillati</taxon>
        <taxon>Bacillota</taxon>
        <taxon>Clostridia</taxon>
        <taxon>Lachnospirales</taxon>
        <taxon>Lachnospiraceae</taxon>
        <taxon>Robinsoniella</taxon>
    </lineage>
</organism>
<dbReference type="InterPro" id="IPR018076">
    <property type="entry name" value="T2SS_GspF_dom"/>
</dbReference>
<feature type="domain" description="Type II secretion system protein GspF" evidence="8">
    <location>
        <begin position="17"/>
        <end position="139"/>
    </location>
</feature>
<evidence type="ECO:0000256" key="2">
    <source>
        <dbReference type="ARBA" id="ARBA00005745"/>
    </source>
</evidence>
<feature type="domain" description="Type II secretion system protein GspF" evidence="8">
    <location>
        <begin position="210"/>
        <end position="328"/>
    </location>
</feature>
<keyword evidence="6 7" id="KW-0472">Membrane</keyword>
<feature type="transmembrane region" description="Helical" evidence="7">
    <location>
        <begin position="310"/>
        <end position="333"/>
    </location>
</feature>
<dbReference type="InterPro" id="IPR003004">
    <property type="entry name" value="GspF/PilC"/>
</dbReference>
<protein>
    <submittedName>
        <fullName evidence="9">General secretion pathway protein F</fullName>
    </submittedName>
</protein>
<evidence type="ECO:0000256" key="5">
    <source>
        <dbReference type="ARBA" id="ARBA00022989"/>
    </source>
</evidence>
<proteinExistence type="inferred from homology"/>
<gene>
    <name evidence="9" type="primary">epsF_2</name>
    <name evidence="9" type="ORF">DSM106044_02926</name>
</gene>
<accession>A0A4V6HRT0</accession>
<keyword evidence="4 7" id="KW-0812">Transmembrane</keyword>
<dbReference type="PANTHER" id="PTHR30012">
    <property type="entry name" value="GENERAL SECRETION PATHWAY PROTEIN"/>
    <property type="match status" value="1"/>
</dbReference>
<sequence length="339" mass="37324">MAKQANKPLSNTEISFFCNQMAMILQSGISSIEGISIMLEDNVSPDGKIVLESIYRTLEETGNFHAAVSDCGVFPKYFTDMVEIGEQSGRLDDVMSSLAQYYEREENIAKGIKGAITYPCIMIGLLLFIVVILIVKVLPVFNQVYIELGSQLTGFSKSLLNLGNMLSHYAVPVIIVFAAFTAFLFFNGSKIRFSITLQHKIAQGRFASGMFLTLSSGLDIEQSLTMTSKLVDNQDLQEKIKKCQTSMEEGESFSHAVTSSELFQGVYARMIAVGFKTGNVDEVMKKVADQYEEEVDNRIERLISILEPSLVVALSIIVGVILLSVMLPLMGIMSSIGPL</sequence>
<evidence type="ECO:0000313" key="9">
    <source>
        <dbReference type="EMBL" id="TLD00258.1"/>
    </source>
</evidence>
<evidence type="ECO:0000259" key="8">
    <source>
        <dbReference type="Pfam" id="PF00482"/>
    </source>
</evidence>
<dbReference type="PANTHER" id="PTHR30012:SF0">
    <property type="entry name" value="TYPE II SECRETION SYSTEM PROTEIN F-RELATED"/>
    <property type="match status" value="1"/>
</dbReference>
<dbReference type="GO" id="GO:0005886">
    <property type="term" value="C:plasma membrane"/>
    <property type="evidence" value="ECO:0007669"/>
    <property type="project" value="UniProtKB-SubCell"/>
</dbReference>
<keyword evidence="5 7" id="KW-1133">Transmembrane helix</keyword>
<evidence type="ECO:0000256" key="7">
    <source>
        <dbReference type="SAM" id="Phobius"/>
    </source>
</evidence>
<comment type="similarity">
    <text evidence="2">Belongs to the GSP F family.</text>
</comment>
<evidence type="ECO:0000256" key="4">
    <source>
        <dbReference type="ARBA" id="ARBA00022692"/>
    </source>
</evidence>
<dbReference type="RefSeq" id="WP_138002714.1">
    <property type="nucleotide sequence ID" value="NZ_QGQD01000057.1"/>
</dbReference>
<evidence type="ECO:0000256" key="6">
    <source>
        <dbReference type="ARBA" id="ARBA00023136"/>
    </source>
</evidence>
<feature type="transmembrane region" description="Helical" evidence="7">
    <location>
        <begin position="166"/>
        <end position="186"/>
    </location>
</feature>
<reference evidence="9 10" key="1">
    <citation type="journal article" date="2019" name="Anaerobe">
        <title>Detection of Robinsoniella peoriensis in multiple bone samples of a trauma patient.</title>
        <authorList>
            <person name="Schrottner P."/>
            <person name="Hartwich K."/>
            <person name="Bunk B."/>
            <person name="Schober I."/>
            <person name="Helbig S."/>
            <person name="Rudolph W.W."/>
            <person name="Gunzer F."/>
        </authorList>
    </citation>
    <scope>NUCLEOTIDE SEQUENCE [LARGE SCALE GENOMIC DNA]</scope>
    <source>
        <strain evidence="9 10">DSM 106044</strain>
    </source>
</reference>
<dbReference type="EMBL" id="QGQD01000057">
    <property type="protein sequence ID" value="TLD00258.1"/>
    <property type="molecule type" value="Genomic_DNA"/>
</dbReference>
<dbReference type="Proteomes" id="UP000306509">
    <property type="component" value="Unassembled WGS sequence"/>
</dbReference>
<evidence type="ECO:0000313" key="10">
    <source>
        <dbReference type="Proteomes" id="UP000306509"/>
    </source>
</evidence>
<keyword evidence="3" id="KW-1003">Cell membrane</keyword>
<dbReference type="AlphaFoldDB" id="A0A4V6HRT0"/>
<keyword evidence="10" id="KW-1185">Reference proteome</keyword>
<dbReference type="STRING" id="180332.GCA_000797495_03605"/>
<dbReference type="PRINTS" id="PR00812">
    <property type="entry name" value="BCTERIALGSPF"/>
</dbReference>
<comment type="subcellular location">
    <subcellularLocation>
        <location evidence="1">Cell membrane</location>
        <topology evidence="1">Multi-pass membrane protein</topology>
    </subcellularLocation>
</comment>
<name>A0A4V6HRT0_9FIRM</name>